<keyword evidence="1" id="KW-0548">Nucleotidyltransferase</keyword>
<dbReference type="InterPro" id="IPR048770">
    <property type="entry name" value="SoFic-like_C"/>
</dbReference>
<dbReference type="SUPFAM" id="SSF140931">
    <property type="entry name" value="Fic-like"/>
    <property type="match status" value="1"/>
</dbReference>
<dbReference type="RefSeq" id="WP_093984777.1">
    <property type="nucleotide sequence ID" value="NZ_BMDE01000005.1"/>
</dbReference>
<evidence type="ECO:0000313" key="3">
    <source>
        <dbReference type="EMBL" id="GGH93500.1"/>
    </source>
</evidence>
<comment type="subunit">
    <text evidence="1">Homodimer.</text>
</comment>
<dbReference type="EMBL" id="BMDE01000005">
    <property type="protein sequence ID" value="GGH93500.1"/>
    <property type="molecule type" value="Genomic_DNA"/>
</dbReference>
<keyword evidence="4" id="KW-1185">Reference proteome</keyword>
<dbReference type="PIRSF" id="PIRSF038925">
    <property type="entry name" value="AMP-prot_trans"/>
    <property type="match status" value="1"/>
</dbReference>
<dbReference type="InterPro" id="IPR036597">
    <property type="entry name" value="Fido-like_dom_sf"/>
</dbReference>
<dbReference type="InterPro" id="IPR040198">
    <property type="entry name" value="Fido_containing"/>
</dbReference>
<gene>
    <name evidence="3" type="ORF">GCM10007363_18250</name>
</gene>
<dbReference type="InterPro" id="IPR003812">
    <property type="entry name" value="Fido"/>
</dbReference>
<dbReference type="Pfam" id="PF02661">
    <property type="entry name" value="Fic"/>
    <property type="match status" value="1"/>
</dbReference>
<dbReference type="InterPro" id="IPR026287">
    <property type="entry name" value="SoFic-like"/>
</dbReference>
<dbReference type="Proteomes" id="UP000655550">
    <property type="component" value="Unassembled WGS sequence"/>
</dbReference>
<dbReference type="Pfam" id="PF13784">
    <property type="entry name" value="Fic_N"/>
    <property type="match status" value="1"/>
</dbReference>
<proteinExistence type="predicted"/>
<evidence type="ECO:0000259" key="2">
    <source>
        <dbReference type="PROSITE" id="PS51459"/>
    </source>
</evidence>
<comment type="function">
    <text evidence="1">Adenylyltransferase that mediates the addition of adenosine 5'-monophosphate (AMP) to specific residues of target proteins.</text>
</comment>
<keyword evidence="1" id="KW-0547">Nucleotide-binding</keyword>
<keyword evidence="1 3" id="KW-0808">Transferase</keyword>
<comment type="caution">
    <text evidence="3">The sequence shown here is derived from an EMBL/GenBank/DDBJ whole genome shotgun (WGS) entry which is preliminary data.</text>
</comment>
<dbReference type="EC" id="2.7.7.108" evidence="1"/>
<dbReference type="PROSITE" id="PS51459">
    <property type="entry name" value="FIDO"/>
    <property type="match status" value="1"/>
</dbReference>
<evidence type="ECO:0000256" key="1">
    <source>
        <dbReference type="PIRNR" id="PIRNR038925"/>
    </source>
</evidence>
<dbReference type="Gene3D" id="1.10.3290.10">
    <property type="entry name" value="Fido-like domain"/>
    <property type="match status" value="1"/>
</dbReference>
<dbReference type="GO" id="GO:0016740">
    <property type="term" value="F:transferase activity"/>
    <property type="evidence" value="ECO:0007669"/>
    <property type="project" value="UniProtKB-KW"/>
</dbReference>
<sequence length="372" mass="42383">MLPEHPLLIAGLPKLPELGDIETRAVLKRLTSAHKALAELKGVAGSIPNQSILINTLSLQEAKDSSAIENIITTHDDLYQSDSFNRQFVSLAAKEVHNYAVALRNGFEQVRRTELLTTRDILDIQARIEENDAGFRKLPGTALKNEQTGEIVYMPPQHPDEILALMDNLEEFINTDGLCDWDDLTKMAVIHHQFESIHPFYDGNGRTGRIINILYLVKQGLLGLPVLYLSRYINQNKADYYHLLQVVRTDNAWESWLLFMLEAVEQTSYQTITLIQAIKALMQRYKHKMRSELPKIYSQDLLNNLFGHPYTKIDFVMRELQVTRKTAAKYLDELVAAGLLTKHKVGKENFYLNDELYALLSNVNNLPPAVRG</sequence>
<dbReference type="InterPro" id="IPR025758">
    <property type="entry name" value="Fic/DOC_N"/>
</dbReference>
<dbReference type="PANTHER" id="PTHR13504">
    <property type="entry name" value="FIDO DOMAIN-CONTAINING PROTEIN DDB_G0283145"/>
    <property type="match status" value="1"/>
</dbReference>
<dbReference type="Pfam" id="PF21248">
    <property type="entry name" value="SoFic-like_C"/>
    <property type="match status" value="1"/>
</dbReference>
<dbReference type="PANTHER" id="PTHR13504:SF35">
    <property type="entry name" value="PROTEIN ADENYLYLTRANSFERASE SOFIC"/>
    <property type="match status" value="1"/>
</dbReference>
<name>A0ABQ2ALA4_9PSED</name>
<comment type="catalytic activity">
    <reaction evidence="1">
        <text>L-tyrosyl-[protein] + ATP = O-(5'-adenylyl)-L-tyrosyl-[protein] + diphosphate</text>
        <dbReference type="Rhea" id="RHEA:54288"/>
        <dbReference type="Rhea" id="RHEA-COMP:10136"/>
        <dbReference type="Rhea" id="RHEA-COMP:13846"/>
        <dbReference type="ChEBI" id="CHEBI:30616"/>
        <dbReference type="ChEBI" id="CHEBI:33019"/>
        <dbReference type="ChEBI" id="CHEBI:46858"/>
        <dbReference type="ChEBI" id="CHEBI:83624"/>
        <dbReference type="EC" id="2.7.7.108"/>
    </reaction>
</comment>
<comment type="catalytic activity">
    <reaction evidence="1">
        <text>L-threonyl-[protein] + ATP = 3-O-(5'-adenylyl)-L-threonyl-[protein] + diphosphate</text>
        <dbReference type="Rhea" id="RHEA:54292"/>
        <dbReference type="Rhea" id="RHEA-COMP:11060"/>
        <dbReference type="Rhea" id="RHEA-COMP:13847"/>
        <dbReference type="ChEBI" id="CHEBI:30013"/>
        <dbReference type="ChEBI" id="CHEBI:30616"/>
        <dbReference type="ChEBI" id="CHEBI:33019"/>
        <dbReference type="ChEBI" id="CHEBI:138113"/>
        <dbReference type="EC" id="2.7.7.108"/>
    </reaction>
</comment>
<keyword evidence="1" id="KW-0067">ATP-binding</keyword>
<accession>A0ABQ2ALA4</accession>
<feature type="domain" description="Fido" evidence="2">
    <location>
        <begin position="116"/>
        <end position="262"/>
    </location>
</feature>
<protein>
    <recommendedName>
        <fullName evidence="1">Protein adenylyltransferase</fullName>
        <ecNumber evidence="1">2.7.7.108</ecNumber>
    </recommendedName>
    <alternativeName>
        <fullName evidence="1">AMPylator</fullName>
    </alternativeName>
</protein>
<reference evidence="4" key="1">
    <citation type="journal article" date="2019" name="Int. J. Syst. Evol. Microbiol.">
        <title>The Global Catalogue of Microorganisms (GCM) 10K type strain sequencing project: providing services to taxonomists for standard genome sequencing and annotation.</title>
        <authorList>
            <consortium name="The Broad Institute Genomics Platform"/>
            <consortium name="The Broad Institute Genome Sequencing Center for Infectious Disease"/>
            <person name="Wu L."/>
            <person name="Ma J."/>
        </authorList>
    </citation>
    <scope>NUCLEOTIDE SEQUENCE [LARGE SCALE GENOMIC DNA]</scope>
    <source>
        <strain evidence="4">CCM 8778</strain>
    </source>
</reference>
<evidence type="ECO:0000313" key="4">
    <source>
        <dbReference type="Proteomes" id="UP000655550"/>
    </source>
</evidence>
<organism evidence="3 4">
    <name type="scientific">Pseudomonas fluvialis</name>
    <dbReference type="NCBI Taxonomy" id="1793966"/>
    <lineage>
        <taxon>Bacteria</taxon>
        <taxon>Pseudomonadati</taxon>
        <taxon>Pseudomonadota</taxon>
        <taxon>Gammaproteobacteria</taxon>
        <taxon>Pseudomonadales</taxon>
        <taxon>Pseudomonadaceae</taxon>
        <taxon>Pseudomonas</taxon>
    </lineage>
</organism>